<evidence type="ECO:0000256" key="1">
    <source>
        <dbReference type="ARBA" id="ARBA00004613"/>
    </source>
</evidence>
<dbReference type="NCBIfam" id="TIGR01840">
    <property type="entry name" value="esterase_phb"/>
    <property type="match status" value="1"/>
</dbReference>
<evidence type="ECO:0000256" key="2">
    <source>
        <dbReference type="ARBA" id="ARBA00022487"/>
    </source>
</evidence>
<dbReference type="InterPro" id="IPR010126">
    <property type="entry name" value="Esterase_phb"/>
</dbReference>
<feature type="chain" id="PRO_5034337442" description="Carboxylic ester hydrolase" evidence="9">
    <location>
        <begin position="21"/>
        <end position="310"/>
    </location>
</feature>
<comment type="similarity">
    <text evidence="9">Belongs to the carbohydrate esterase 1 (CE1) family.</text>
</comment>
<dbReference type="Proteomes" id="UP000664169">
    <property type="component" value="Unassembled WGS sequence"/>
</dbReference>
<keyword evidence="7 9" id="KW-0119">Carbohydrate metabolism</keyword>
<dbReference type="GO" id="GO:0052689">
    <property type="term" value="F:carboxylic ester hydrolase activity"/>
    <property type="evidence" value="ECO:0007669"/>
    <property type="project" value="UniProtKB-KW"/>
</dbReference>
<dbReference type="EC" id="3.1.1.-" evidence="9"/>
<organism evidence="10 11">
    <name type="scientific">Gomphillus americanus</name>
    <dbReference type="NCBI Taxonomy" id="1940652"/>
    <lineage>
        <taxon>Eukaryota</taxon>
        <taxon>Fungi</taxon>
        <taxon>Dikarya</taxon>
        <taxon>Ascomycota</taxon>
        <taxon>Pezizomycotina</taxon>
        <taxon>Lecanoromycetes</taxon>
        <taxon>OSLEUM clade</taxon>
        <taxon>Ostropomycetidae</taxon>
        <taxon>Ostropales</taxon>
        <taxon>Graphidaceae</taxon>
        <taxon>Gomphilloideae</taxon>
        <taxon>Gomphillus</taxon>
    </lineage>
</organism>
<name>A0A8H3IA74_9LECA</name>
<dbReference type="GO" id="GO:0045493">
    <property type="term" value="P:xylan catabolic process"/>
    <property type="evidence" value="ECO:0007669"/>
    <property type="project" value="UniProtKB-UniRule"/>
</dbReference>
<evidence type="ECO:0000256" key="3">
    <source>
        <dbReference type="ARBA" id="ARBA00022525"/>
    </source>
</evidence>
<dbReference type="AlphaFoldDB" id="A0A8H3IA74"/>
<evidence type="ECO:0000313" key="11">
    <source>
        <dbReference type="Proteomes" id="UP000664169"/>
    </source>
</evidence>
<comment type="subcellular location">
    <subcellularLocation>
        <location evidence="1 9">Secreted</location>
    </subcellularLocation>
</comment>
<evidence type="ECO:0000256" key="8">
    <source>
        <dbReference type="ARBA" id="ARBA00023326"/>
    </source>
</evidence>
<accession>A0A8H3IA74</accession>
<reference evidence="10" key="1">
    <citation type="submission" date="2021-03" db="EMBL/GenBank/DDBJ databases">
        <authorList>
            <person name="Tagirdzhanova G."/>
        </authorList>
    </citation>
    <scope>NUCLEOTIDE SEQUENCE</scope>
</reference>
<proteinExistence type="inferred from homology"/>
<feature type="signal peptide" evidence="9">
    <location>
        <begin position="1"/>
        <end position="20"/>
    </location>
</feature>
<evidence type="ECO:0000256" key="7">
    <source>
        <dbReference type="ARBA" id="ARBA00023277"/>
    </source>
</evidence>
<keyword evidence="8 9" id="KW-0624">Polysaccharide degradation</keyword>
<evidence type="ECO:0000313" key="10">
    <source>
        <dbReference type="EMBL" id="CAF9910838.1"/>
    </source>
</evidence>
<evidence type="ECO:0000256" key="9">
    <source>
        <dbReference type="RuleBase" id="RU367147"/>
    </source>
</evidence>
<keyword evidence="5 9" id="KW-0378">Hydrolase</keyword>
<protein>
    <recommendedName>
        <fullName evidence="9">Carboxylic ester hydrolase</fullName>
        <ecNumber evidence="9">3.1.1.-</ecNumber>
    </recommendedName>
</protein>
<evidence type="ECO:0000256" key="5">
    <source>
        <dbReference type="ARBA" id="ARBA00022801"/>
    </source>
</evidence>
<dbReference type="SUPFAM" id="SSF53474">
    <property type="entry name" value="alpha/beta-Hydrolases"/>
    <property type="match status" value="2"/>
</dbReference>
<comment type="function">
    <text evidence="9">Esterase involved in the hydrolysis of xylan, a major structural heterogeneous polysaccharide found in plant biomass representing the second most abundant polysaccharide in the biosphere, after cellulose.</text>
</comment>
<sequence length="310" mass="33064">MKFLVNALHTVLGMATLCGALPGVSKERTGPALEKRANLQHISDFGSNPTGAKMWIYVPDSVSDNPPLVVAIHGCQKSANYYYANTPYSSLADQYGFIVLYPGSPNTGACWDASSQATLTRNGGGDSTSIINMLYYLLGNYGVDSTKIFVTGSSSGGIMAQTLSATYPDIFSAATVYSGVAATCFESAAGAVNAWNATCAQGNIRGTVAYWMNAAHDMYPGWTGGYPAMRLYHGSSDTTLHPPNLYEEIKQWTGLWGYSAIAQENQTDTPLPGYTTHVYGDNVQGVWAQGVGHPVPVNGDQDMEWFGLGS</sequence>
<dbReference type="EMBL" id="CAJPDQ010000006">
    <property type="protein sequence ID" value="CAF9910838.1"/>
    <property type="molecule type" value="Genomic_DNA"/>
</dbReference>
<evidence type="ECO:0000256" key="6">
    <source>
        <dbReference type="ARBA" id="ARBA00023180"/>
    </source>
</evidence>
<dbReference type="PANTHER" id="PTHR43037:SF3">
    <property type="entry name" value="FERULOYL ESTERASE B"/>
    <property type="match status" value="1"/>
</dbReference>
<dbReference type="Pfam" id="PF10503">
    <property type="entry name" value="Esterase_PHB"/>
    <property type="match status" value="1"/>
</dbReference>
<dbReference type="GO" id="GO:0005576">
    <property type="term" value="C:extracellular region"/>
    <property type="evidence" value="ECO:0007669"/>
    <property type="project" value="UniProtKB-SubCell"/>
</dbReference>
<keyword evidence="3 9" id="KW-0964">Secreted</keyword>
<comment type="caution">
    <text evidence="10">The sequence shown here is derived from an EMBL/GenBank/DDBJ whole genome shotgun (WGS) entry which is preliminary data.</text>
</comment>
<keyword evidence="11" id="KW-1185">Reference proteome</keyword>
<evidence type="ECO:0000256" key="4">
    <source>
        <dbReference type="ARBA" id="ARBA00022729"/>
    </source>
</evidence>
<gene>
    <name evidence="10" type="ORF">GOMPHAMPRED_007200</name>
</gene>
<keyword evidence="4 9" id="KW-0732">Signal</keyword>
<keyword evidence="6" id="KW-0325">Glycoprotein</keyword>
<dbReference type="Gene3D" id="3.40.50.1820">
    <property type="entry name" value="alpha/beta hydrolase"/>
    <property type="match status" value="1"/>
</dbReference>
<keyword evidence="2 9" id="KW-0719">Serine esterase</keyword>
<dbReference type="InterPro" id="IPR050955">
    <property type="entry name" value="Plant_Biomass_Hydrol_Est"/>
</dbReference>
<dbReference type="PANTHER" id="PTHR43037">
    <property type="entry name" value="UNNAMED PRODUCT-RELATED"/>
    <property type="match status" value="1"/>
</dbReference>
<dbReference type="InterPro" id="IPR029058">
    <property type="entry name" value="AB_hydrolase_fold"/>
</dbReference>
<dbReference type="OrthoDB" id="2425929at2759"/>